<dbReference type="InterPro" id="IPR049790">
    <property type="entry name" value="Rv3655c/TadE"/>
</dbReference>
<keyword evidence="2" id="KW-0472">Membrane</keyword>
<feature type="region of interest" description="Disordered" evidence="1">
    <location>
        <begin position="1"/>
        <end position="24"/>
    </location>
</feature>
<dbReference type="EMBL" id="JAUSQZ010000001">
    <property type="protein sequence ID" value="MDP9826040.1"/>
    <property type="molecule type" value="Genomic_DNA"/>
</dbReference>
<keyword evidence="5" id="KW-1185">Reference proteome</keyword>
<comment type="caution">
    <text evidence="4">The sequence shown here is derived from an EMBL/GenBank/DDBJ whole genome shotgun (WGS) entry which is preliminary data.</text>
</comment>
<organism evidence="4 5">
    <name type="scientific">Kineosporia succinea</name>
    <dbReference type="NCBI Taxonomy" id="84632"/>
    <lineage>
        <taxon>Bacteria</taxon>
        <taxon>Bacillati</taxon>
        <taxon>Actinomycetota</taxon>
        <taxon>Actinomycetes</taxon>
        <taxon>Kineosporiales</taxon>
        <taxon>Kineosporiaceae</taxon>
        <taxon>Kineosporia</taxon>
    </lineage>
</organism>
<gene>
    <name evidence="4" type="ORF">J2S57_001789</name>
</gene>
<keyword evidence="2" id="KW-0812">Transmembrane</keyword>
<dbReference type="InterPro" id="IPR012495">
    <property type="entry name" value="TadE-like_dom"/>
</dbReference>
<dbReference type="RefSeq" id="WP_307240449.1">
    <property type="nucleotide sequence ID" value="NZ_JAUSQZ010000001.1"/>
</dbReference>
<protein>
    <submittedName>
        <fullName evidence="4">Flp pilus assembly protein TadG</fullName>
    </submittedName>
</protein>
<evidence type="ECO:0000256" key="1">
    <source>
        <dbReference type="SAM" id="MobiDB-lite"/>
    </source>
</evidence>
<feature type="region of interest" description="Disordered" evidence="1">
    <location>
        <begin position="71"/>
        <end position="92"/>
    </location>
</feature>
<sequence>MVLAESARGQISLPQSRREQAGRGERGSVTAEFALLIPAFILLMAAVLSILLAGVAQLQCIDAARAGARAAARHDDPRGAAQAVGPRGAVVEASERGDRVTVRVSAGIRLMLPGRPKTEVASESTAQVEPEVAP</sequence>
<evidence type="ECO:0000259" key="3">
    <source>
        <dbReference type="Pfam" id="PF07811"/>
    </source>
</evidence>
<evidence type="ECO:0000256" key="2">
    <source>
        <dbReference type="SAM" id="Phobius"/>
    </source>
</evidence>
<dbReference type="NCBIfam" id="NF041390">
    <property type="entry name" value="TadE_Rv3655c"/>
    <property type="match status" value="1"/>
</dbReference>
<name>A0ABT9P1S0_9ACTN</name>
<feature type="domain" description="TadE-like" evidence="3">
    <location>
        <begin position="27"/>
        <end position="69"/>
    </location>
</feature>
<feature type="region of interest" description="Disordered" evidence="1">
    <location>
        <begin position="115"/>
        <end position="134"/>
    </location>
</feature>
<evidence type="ECO:0000313" key="5">
    <source>
        <dbReference type="Proteomes" id="UP001235712"/>
    </source>
</evidence>
<proteinExistence type="predicted"/>
<keyword evidence="2" id="KW-1133">Transmembrane helix</keyword>
<accession>A0ABT9P1S0</accession>
<reference evidence="4 5" key="1">
    <citation type="submission" date="2023-07" db="EMBL/GenBank/DDBJ databases">
        <title>Sequencing the genomes of 1000 actinobacteria strains.</title>
        <authorList>
            <person name="Klenk H.-P."/>
        </authorList>
    </citation>
    <scope>NUCLEOTIDE SEQUENCE [LARGE SCALE GENOMIC DNA]</scope>
    <source>
        <strain evidence="4 5">DSM 44388</strain>
    </source>
</reference>
<evidence type="ECO:0000313" key="4">
    <source>
        <dbReference type="EMBL" id="MDP9826040.1"/>
    </source>
</evidence>
<dbReference type="Pfam" id="PF07811">
    <property type="entry name" value="TadE"/>
    <property type="match status" value="1"/>
</dbReference>
<dbReference type="Proteomes" id="UP001235712">
    <property type="component" value="Unassembled WGS sequence"/>
</dbReference>
<feature type="transmembrane region" description="Helical" evidence="2">
    <location>
        <begin position="33"/>
        <end position="55"/>
    </location>
</feature>